<dbReference type="GO" id="GO:0016740">
    <property type="term" value="F:transferase activity"/>
    <property type="evidence" value="ECO:0007669"/>
    <property type="project" value="UniProtKB-KW"/>
</dbReference>
<accession>A0A166HTV4</accession>
<keyword evidence="2" id="KW-1185">Reference proteome</keyword>
<comment type="caution">
    <text evidence="1">The sequence shown here is derived from an EMBL/GenBank/DDBJ whole genome shotgun (WGS) entry which is preliminary data.</text>
</comment>
<evidence type="ECO:0000313" key="1">
    <source>
        <dbReference type="EMBL" id="KZX21144.1"/>
    </source>
</evidence>
<sequence length="279" mass="30544">MQGAVDPGPAAVTRTEWIVDDDQELELPGGGTTRVVRVGDTVRRPFRAWSPAVHRLLETVSARGFGGAPVPLGIDGHGREILSFLPGEVGNYPLSAEMRSRTALVSAAQLLRRYHDATVDLAADRTTGFRLEPLEPVEVVCHSDFAPYNVVFRGGTAVAVIDFDYARPGPRAWDLAYALYRFAPLSVAFGAEDEFSALGSQVRRLRAFLDAYGCDRRERRAALDLVVPRLRALIALMTGAAADGDENFARHIEDGHVGIYVRDIAYIRENERVWLGAVG</sequence>
<dbReference type="AlphaFoldDB" id="A0A166HTV4"/>
<gene>
    <name evidence="1" type="ORF">ACH61_01726</name>
</gene>
<dbReference type="SUPFAM" id="SSF56112">
    <property type="entry name" value="Protein kinase-like (PK-like)"/>
    <property type="match status" value="1"/>
</dbReference>
<dbReference type="InterPro" id="IPR002575">
    <property type="entry name" value="Aminoglycoside_PTrfase"/>
</dbReference>
<keyword evidence="1" id="KW-0808">Transferase</keyword>
<dbReference type="InterPro" id="IPR011009">
    <property type="entry name" value="Kinase-like_dom_sf"/>
</dbReference>
<dbReference type="Gene3D" id="3.90.1200.10">
    <property type="match status" value="1"/>
</dbReference>
<protein>
    <submittedName>
        <fullName evidence="1">Phosphotransferase enzyme family protein</fullName>
    </submittedName>
</protein>
<evidence type="ECO:0000313" key="2">
    <source>
        <dbReference type="Proteomes" id="UP000076717"/>
    </source>
</evidence>
<reference evidence="1 2" key="1">
    <citation type="submission" date="2015-08" db="EMBL/GenBank/DDBJ databases">
        <title>Draft Genome Sequence of Rathayibacter sp. Strain VKM Ac-2596 Isolated from Leaf Gall Induced by Plant-Parasitic Nematodes.</title>
        <authorList>
            <person name="Vasilenko O.V."/>
            <person name="Starodumova I.P."/>
            <person name="Tarlachkov S.V."/>
            <person name="Dorofeeva L.V."/>
            <person name="Evtushenko L.I."/>
        </authorList>
    </citation>
    <scope>NUCLEOTIDE SEQUENCE [LARGE SCALE GENOMIC DNA]</scope>
    <source>
        <strain evidence="1 2">VKM Ac-2596</strain>
    </source>
</reference>
<dbReference type="EMBL" id="LIIN01000052">
    <property type="protein sequence ID" value="KZX21144.1"/>
    <property type="molecule type" value="Genomic_DNA"/>
</dbReference>
<organism evidence="1 2">
    <name type="scientific">Rathayibacter tanaceti</name>
    <dbReference type="NCBI Taxonomy" id="1671680"/>
    <lineage>
        <taxon>Bacteria</taxon>
        <taxon>Bacillati</taxon>
        <taxon>Actinomycetota</taxon>
        <taxon>Actinomycetes</taxon>
        <taxon>Micrococcales</taxon>
        <taxon>Microbacteriaceae</taxon>
        <taxon>Rathayibacter</taxon>
    </lineage>
</organism>
<dbReference type="Proteomes" id="UP000076717">
    <property type="component" value="Unassembled WGS sequence"/>
</dbReference>
<name>A0A166HTV4_9MICO</name>
<dbReference type="Pfam" id="PF01636">
    <property type="entry name" value="APH"/>
    <property type="match status" value="1"/>
</dbReference>
<dbReference type="PATRIC" id="fig|1671680.3.peg.1838"/>
<proteinExistence type="predicted"/>